<reference evidence="2 3" key="1">
    <citation type="submission" date="2019-10" db="EMBL/GenBank/DDBJ databases">
        <authorList>
            <person name="Palmer J.M."/>
        </authorList>
    </citation>
    <scope>NUCLEOTIDE SEQUENCE [LARGE SCALE GENOMIC DNA]</scope>
    <source>
        <strain evidence="2 3">TWF730</strain>
    </source>
</reference>
<comment type="caution">
    <text evidence="2">The sequence shown here is derived from an EMBL/GenBank/DDBJ whole genome shotgun (WGS) entry which is preliminary data.</text>
</comment>
<feature type="compositionally biased region" description="Basic and acidic residues" evidence="1">
    <location>
        <begin position="320"/>
        <end position="334"/>
    </location>
</feature>
<dbReference type="EMBL" id="JAVHNS010000015">
    <property type="protein sequence ID" value="KAK6334565.1"/>
    <property type="molecule type" value="Genomic_DNA"/>
</dbReference>
<evidence type="ECO:0000313" key="2">
    <source>
        <dbReference type="EMBL" id="KAK6334565.1"/>
    </source>
</evidence>
<protein>
    <submittedName>
        <fullName evidence="2">Uncharacterized protein</fullName>
    </submittedName>
</protein>
<dbReference type="AlphaFoldDB" id="A0AAV9U3V4"/>
<feature type="compositionally biased region" description="Basic and acidic residues" evidence="1">
    <location>
        <begin position="285"/>
        <end position="298"/>
    </location>
</feature>
<organism evidence="2 3">
    <name type="scientific">Orbilia blumenaviensis</name>
    <dbReference type="NCBI Taxonomy" id="1796055"/>
    <lineage>
        <taxon>Eukaryota</taxon>
        <taxon>Fungi</taxon>
        <taxon>Dikarya</taxon>
        <taxon>Ascomycota</taxon>
        <taxon>Pezizomycotina</taxon>
        <taxon>Orbiliomycetes</taxon>
        <taxon>Orbiliales</taxon>
        <taxon>Orbiliaceae</taxon>
        <taxon>Orbilia</taxon>
    </lineage>
</organism>
<gene>
    <name evidence="2" type="ORF">TWF730_003779</name>
</gene>
<accession>A0AAV9U3V4</accession>
<feature type="region of interest" description="Disordered" evidence="1">
    <location>
        <begin position="256"/>
        <end position="362"/>
    </location>
</feature>
<dbReference type="Proteomes" id="UP001373714">
    <property type="component" value="Unassembled WGS sequence"/>
</dbReference>
<evidence type="ECO:0000313" key="3">
    <source>
        <dbReference type="Proteomes" id="UP001373714"/>
    </source>
</evidence>
<sequence length="680" mass="77171">MKRAMSGVSQDRPGSRLVDELEAVIRRKRQAGDFTRSIDVPRLRRITECIAAEVELYPAFPEGEDDVSFTTEDSEPLSLDKERIYEGKVFLLTHDVMRHVLESYSPAAGAPEFDWFAQWDWKGRYPAVDRNLRVALKRHGMRTDAIFIPDQDHSRWHSQEPAMWKLAQDTLETERYIHSCTDHAILIFVVHKLPDSITNFDIKFTDSCGSVRRFEEESNLETIDYNVKDVDHYVGCEIAKRFNGVLSSNLRFPRMADEDSDQENQPPAGDGGFTTTKNPKFKRINNREKPQEAQEKPKQPRQPKQKKLGEMGVIKRPKLPRSEGGEESGPKSADDQPASEQSQKRRPRKRSKTVDGSEEEVEEVATRIADAIQVLSGEDKEAVARGRASCIVRLSHSCLTGPVIHSIWQALRSRDGSFLCDFSARDLARAVDLLGVTRKVRTMGVRNVHNAGRQKKFISSVVFASIEKSNTALFLNYFETALMTLVSYLDYKNKLETPDQNGKPVDKTKLLDEMCREAVPEAMKLLHKDAVPFNTLPVEQQDHLLKTIRAKLHDYNGAGKFWHGIITTGLEDGKGLGLGALIMFDFFGDAKTTRYSLYKQYGPRHSDLITSHLERSIPGIRDIRVVLENIALEILGFRLEKGHTTACRLTEMDGDEAQDIANETVDRARRVDVFREALED</sequence>
<evidence type="ECO:0000256" key="1">
    <source>
        <dbReference type="SAM" id="MobiDB-lite"/>
    </source>
</evidence>
<keyword evidence="3" id="KW-1185">Reference proteome</keyword>
<proteinExistence type="predicted"/>
<name>A0AAV9U3V4_9PEZI</name>